<evidence type="ECO:0000259" key="5">
    <source>
        <dbReference type="SMART" id="SM00062"/>
    </source>
</evidence>
<comment type="subcellular location">
    <subcellularLocation>
        <location evidence="1">Cell envelope</location>
    </subcellularLocation>
</comment>
<dbReference type="SUPFAM" id="SSF53850">
    <property type="entry name" value="Periplasmic binding protein-like II"/>
    <property type="match status" value="1"/>
</dbReference>
<evidence type="ECO:0000256" key="4">
    <source>
        <dbReference type="RuleBase" id="RU003744"/>
    </source>
</evidence>
<reference evidence="6 7" key="1">
    <citation type="submission" date="2019-10" db="EMBL/GenBank/DDBJ databases">
        <title>Vibrio sp. nov. isolated from a shrimp pond.</title>
        <authorList>
            <person name="Gomez-Gil B."/>
            <person name="Enciso-Ibarra J."/>
            <person name="Enciso-Ibarra K."/>
            <person name="Bolan-Mejia C."/>
        </authorList>
    </citation>
    <scope>NUCLEOTIDE SEQUENCE [LARGE SCALE GENOMIC DNA]</scope>
    <source>
        <strain evidence="6 7">CAIM 722</strain>
    </source>
</reference>
<dbReference type="Gene3D" id="3.40.190.10">
    <property type="entry name" value="Periplasmic binding protein-like II"/>
    <property type="match status" value="2"/>
</dbReference>
<evidence type="ECO:0000313" key="6">
    <source>
        <dbReference type="EMBL" id="MZI95580.1"/>
    </source>
</evidence>
<organism evidence="6 7">
    <name type="scientific">Vibrio eleionomae</name>
    <dbReference type="NCBI Taxonomy" id="2653505"/>
    <lineage>
        <taxon>Bacteria</taxon>
        <taxon>Pseudomonadati</taxon>
        <taxon>Pseudomonadota</taxon>
        <taxon>Gammaproteobacteria</taxon>
        <taxon>Vibrionales</taxon>
        <taxon>Vibrionaceae</taxon>
        <taxon>Vibrio</taxon>
    </lineage>
</organism>
<dbReference type="EMBL" id="WEKT01000061">
    <property type="protein sequence ID" value="MZI95580.1"/>
    <property type="molecule type" value="Genomic_DNA"/>
</dbReference>
<dbReference type="PROSITE" id="PS01039">
    <property type="entry name" value="SBP_BACTERIAL_3"/>
    <property type="match status" value="1"/>
</dbReference>
<comment type="similarity">
    <text evidence="2 4">Belongs to the bacterial solute-binding protein 3 family.</text>
</comment>
<name>A0A7X4LP53_9VIBR</name>
<keyword evidence="3" id="KW-0732">Signal</keyword>
<keyword evidence="7" id="KW-1185">Reference proteome</keyword>
<feature type="domain" description="Solute-binding protein family 3/N-terminal" evidence="5">
    <location>
        <begin position="24"/>
        <end position="253"/>
    </location>
</feature>
<dbReference type="GO" id="GO:0030313">
    <property type="term" value="C:cell envelope"/>
    <property type="evidence" value="ECO:0007669"/>
    <property type="project" value="UniProtKB-SubCell"/>
</dbReference>
<protein>
    <submittedName>
        <fullName evidence="6">Transporter substrate-binding domain-containing protein</fullName>
    </submittedName>
</protein>
<comment type="caution">
    <text evidence="6">The sequence shown here is derived from an EMBL/GenBank/DDBJ whole genome shotgun (WGS) entry which is preliminary data.</text>
</comment>
<proteinExistence type="inferred from homology"/>
<dbReference type="AlphaFoldDB" id="A0A7X4LP53"/>
<dbReference type="PANTHER" id="PTHR35936">
    <property type="entry name" value="MEMBRANE-BOUND LYTIC MUREIN TRANSGLYCOSYLASE F"/>
    <property type="match status" value="1"/>
</dbReference>
<gene>
    <name evidence="6" type="ORF">F9817_20580</name>
</gene>
<accession>A0A7X4LP53</accession>
<evidence type="ECO:0000256" key="1">
    <source>
        <dbReference type="ARBA" id="ARBA00004196"/>
    </source>
</evidence>
<dbReference type="Proteomes" id="UP000462621">
    <property type="component" value="Unassembled WGS sequence"/>
</dbReference>
<dbReference type="SMART" id="SM00062">
    <property type="entry name" value="PBPb"/>
    <property type="match status" value="1"/>
</dbReference>
<sequence>MMGGVCSVLAMTSMNALAFKTPDKLIAGSDITFYPYEYMDKGKPAGFDIEFIDGLAKTMGRTAVEVDTRWANLIPGLRGGRFDILNSAMYITPDRLKVIDMIPYLKTGESILSIKGTDYQPKVAEDFCGHKIGSQAGTAWLKQMKDLSVNYCEAKGLKPISISEYPTDPQATQAMLSHAVEAQITDAAVAQGVVKKLGSRVVISSEKLLYPVLNGIGVKKGNDDVREALTAGIKKFSQTPEYKALFAKYNAQSPSAEDIKQLMPKQ</sequence>
<evidence type="ECO:0000256" key="3">
    <source>
        <dbReference type="ARBA" id="ARBA00022729"/>
    </source>
</evidence>
<evidence type="ECO:0000256" key="2">
    <source>
        <dbReference type="ARBA" id="ARBA00010333"/>
    </source>
</evidence>
<dbReference type="InterPro" id="IPR001638">
    <property type="entry name" value="Solute-binding_3/MltF_N"/>
</dbReference>
<dbReference type="Pfam" id="PF00497">
    <property type="entry name" value="SBP_bac_3"/>
    <property type="match status" value="1"/>
</dbReference>
<dbReference type="InterPro" id="IPR018313">
    <property type="entry name" value="SBP_3_CS"/>
</dbReference>
<evidence type="ECO:0000313" key="7">
    <source>
        <dbReference type="Proteomes" id="UP000462621"/>
    </source>
</evidence>